<feature type="compositionally biased region" description="Gly residues" evidence="1">
    <location>
        <begin position="1495"/>
        <end position="1513"/>
    </location>
</feature>
<dbReference type="InterPro" id="IPR021777">
    <property type="entry name" value="SANBR_BTB"/>
</dbReference>
<feature type="region of interest" description="Disordered" evidence="1">
    <location>
        <begin position="1197"/>
        <end position="1246"/>
    </location>
</feature>
<evidence type="ECO:0000313" key="4">
    <source>
        <dbReference type="Proteomes" id="UP001165080"/>
    </source>
</evidence>
<feature type="compositionally biased region" description="Low complexity" evidence="1">
    <location>
        <begin position="742"/>
        <end position="757"/>
    </location>
</feature>
<accession>A0A9W6BGY7</accession>
<dbReference type="PANTHER" id="PTHR20946">
    <property type="entry name" value="SANT AND BTB DOMAIN REGULATOR OF CLASS SWITCH RECOMBINATION"/>
    <property type="match status" value="1"/>
</dbReference>
<evidence type="ECO:0000256" key="1">
    <source>
        <dbReference type="SAM" id="MobiDB-lite"/>
    </source>
</evidence>
<organism evidence="3 4">
    <name type="scientific">Pleodorina starrii</name>
    <dbReference type="NCBI Taxonomy" id="330485"/>
    <lineage>
        <taxon>Eukaryota</taxon>
        <taxon>Viridiplantae</taxon>
        <taxon>Chlorophyta</taxon>
        <taxon>core chlorophytes</taxon>
        <taxon>Chlorophyceae</taxon>
        <taxon>CS clade</taxon>
        <taxon>Chlamydomonadales</taxon>
        <taxon>Volvocaceae</taxon>
        <taxon>Pleodorina</taxon>
    </lineage>
</organism>
<feature type="compositionally biased region" description="Polar residues" evidence="1">
    <location>
        <begin position="560"/>
        <end position="569"/>
    </location>
</feature>
<dbReference type="PANTHER" id="PTHR20946:SF0">
    <property type="entry name" value="SANT AND BTB DOMAIN REGULATOR OF CLASS SWITCH RECOMBINATION"/>
    <property type="match status" value="1"/>
</dbReference>
<dbReference type="Proteomes" id="UP001165080">
    <property type="component" value="Unassembled WGS sequence"/>
</dbReference>
<dbReference type="Pfam" id="PF11822">
    <property type="entry name" value="BTB_SANBR"/>
    <property type="match status" value="1"/>
</dbReference>
<feature type="compositionally biased region" description="Basic residues" evidence="1">
    <location>
        <begin position="881"/>
        <end position="905"/>
    </location>
</feature>
<feature type="compositionally biased region" description="Basic and acidic residues" evidence="1">
    <location>
        <begin position="656"/>
        <end position="667"/>
    </location>
</feature>
<feature type="compositionally biased region" description="Low complexity" evidence="1">
    <location>
        <begin position="1065"/>
        <end position="1108"/>
    </location>
</feature>
<feature type="compositionally biased region" description="Basic residues" evidence="1">
    <location>
        <begin position="1109"/>
        <end position="1123"/>
    </location>
</feature>
<keyword evidence="4" id="KW-1185">Reference proteome</keyword>
<feature type="compositionally biased region" description="Low complexity" evidence="1">
    <location>
        <begin position="769"/>
        <end position="779"/>
    </location>
</feature>
<feature type="region of interest" description="Disordered" evidence="1">
    <location>
        <begin position="801"/>
        <end position="852"/>
    </location>
</feature>
<feature type="region of interest" description="Disordered" evidence="1">
    <location>
        <begin position="523"/>
        <end position="569"/>
    </location>
</feature>
<dbReference type="InterPro" id="IPR011333">
    <property type="entry name" value="SKP1/BTB/POZ_sf"/>
</dbReference>
<protein>
    <recommendedName>
        <fullName evidence="2">SANT and BTB domain-containing protein</fullName>
    </recommendedName>
</protein>
<reference evidence="3 4" key="1">
    <citation type="journal article" date="2023" name="Commun. Biol.">
        <title>Reorganization of the ancestral sex-determining regions during the evolution of trioecy in Pleodorina starrii.</title>
        <authorList>
            <person name="Takahashi K."/>
            <person name="Suzuki S."/>
            <person name="Kawai-Toyooka H."/>
            <person name="Yamamoto K."/>
            <person name="Hamaji T."/>
            <person name="Ootsuki R."/>
            <person name="Yamaguchi H."/>
            <person name="Kawachi M."/>
            <person name="Higashiyama T."/>
            <person name="Nozaki H."/>
        </authorList>
    </citation>
    <scope>NUCLEOTIDE SEQUENCE [LARGE SCALE GENOMIC DNA]</scope>
    <source>
        <strain evidence="3 4">NIES-4479</strain>
    </source>
</reference>
<feature type="compositionally biased region" description="Gly residues" evidence="1">
    <location>
        <begin position="1437"/>
        <end position="1475"/>
    </location>
</feature>
<feature type="region of interest" description="Disordered" evidence="1">
    <location>
        <begin position="1437"/>
        <end position="1532"/>
    </location>
</feature>
<name>A0A9W6BGY7_9CHLO</name>
<dbReference type="EMBL" id="BRXU01000004">
    <property type="protein sequence ID" value="GLC51593.1"/>
    <property type="molecule type" value="Genomic_DNA"/>
</dbReference>
<feature type="domain" description="SANT and BTB" evidence="2">
    <location>
        <begin position="5"/>
        <end position="101"/>
    </location>
</feature>
<feature type="region of interest" description="Disordered" evidence="1">
    <location>
        <begin position="713"/>
        <end position="779"/>
    </location>
</feature>
<dbReference type="Gene3D" id="3.30.710.10">
    <property type="entry name" value="Potassium Channel Kv1.1, Chain A"/>
    <property type="match status" value="1"/>
</dbReference>
<evidence type="ECO:0000259" key="2">
    <source>
        <dbReference type="Pfam" id="PF11822"/>
    </source>
</evidence>
<feature type="region of interest" description="Disordered" evidence="1">
    <location>
        <begin position="200"/>
        <end position="237"/>
    </location>
</feature>
<dbReference type="SUPFAM" id="SSF54695">
    <property type="entry name" value="POZ domain"/>
    <property type="match status" value="1"/>
</dbReference>
<feature type="compositionally biased region" description="Pro residues" evidence="1">
    <location>
        <begin position="529"/>
        <end position="540"/>
    </location>
</feature>
<feature type="region of interest" description="Disordered" evidence="1">
    <location>
        <begin position="1343"/>
        <end position="1378"/>
    </location>
</feature>
<feature type="compositionally biased region" description="Gly residues" evidence="1">
    <location>
        <begin position="590"/>
        <end position="602"/>
    </location>
</feature>
<comment type="caution">
    <text evidence="3">The sequence shown here is derived from an EMBL/GenBank/DDBJ whole genome shotgun (WGS) entry which is preliminary data.</text>
</comment>
<dbReference type="InterPro" id="IPR045902">
    <property type="entry name" value="SANBR-like"/>
</dbReference>
<gene>
    <name evidence="3" type="primary">PLEST004900</name>
    <name evidence="3" type="ORF">PLESTB_000519300</name>
</gene>
<proteinExistence type="predicted"/>
<feature type="compositionally biased region" description="Low complexity" evidence="1">
    <location>
        <begin position="1352"/>
        <end position="1367"/>
    </location>
</feature>
<feature type="region of interest" description="Disordered" evidence="1">
    <location>
        <begin position="585"/>
        <end position="669"/>
    </location>
</feature>
<feature type="region of interest" description="Disordered" evidence="1">
    <location>
        <begin position="865"/>
        <end position="1145"/>
    </location>
</feature>
<feature type="compositionally biased region" description="Low complexity" evidence="1">
    <location>
        <begin position="641"/>
        <end position="654"/>
    </location>
</feature>
<feature type="compositionally biased region" description="Gly residues" evidence="1">
    <location>
        <begin position="1197"/>
        <end position="1212"/>
    </location>
</feature>
<sequence length="1532" mass="157634">MVDAVVHVFDPGEPGKTRDFTCSIHTLTHGMRYFKDVLQKSIDSRITPVEISVHCDVAVFEWLLGYCNGSVTREHITVEGVLQLLIASNFLQMDPLVTDCLAFMANNLAAVAQHQQQLTGQGGNLTALPMELLTRLARVVPERRLEELASLSPADVRARHMPLVNRLYKYKLEGCLKELRTTVARCSVCQGLFSLADRAKLECPGPPPPPQPKGTDGPGGRASSSSHTQRRSSSGSVHIPDAAWRLQEHLSALRAQQIAWRGIYWHVWGLVHVLYCHTCMQHVPAAQLRCCAFHPQPPVFTTAAARQPSAGFYPCCGAAAVRGADPRVTAASGCCAREHRLLPSGQAPGAPLPPGLTPELLTTLQHCTTLFTNSGALLVREPGADAAAAAAAREALGAGAAIGAFAGDRHVAAAASTAAAGPATAADAVAGVAATKSPRARPVSFLGNSSTARDRSGEILAADADGRLVPPAVAALLSSATVAAAAAAAAATAAASAPRRSDSAAAATAAALGYSLRIMPGLDSGASGPGPPQLPLPPQLSAPAGLQSPRAQPPGLGGPSVNSPLRITGNPQVDTQRIAAAVARRLSRSGTGGGCSGGGGSRAGTADGAAPAQVAHSQHQQHRHPLEHHLQHQQQQDHVHSYQQQYHQQQQRQRQQPHEQRDPEPQPHGRRLVLDTARSFTSLAALQLEAAQEGAAAAASRFPATTPARSAAAAAGAKAAASPPPAQNGGGGNVSHTTQLERSPYYARSPPRSPRSYHGNRQQQGAQWPSNAGASAAAARAGPSRSLVLRSTSADLIALQLAAPPPSPSAARGGIRPSTDPREDASPPRNSAGGVGLSGPPRSAPGLPLPDGTAAAAAAAAAAWGTALQRPPSPPSYQRHLSQRHHHHQQRHHHHHPHHAPRHSVHVQGSREHAAHRGHAQMAAGERGATGARREVALPPRPSGRAMGAPYRATLAATSLQRRHSGGSWGQQDFYTGPDTDSGGSGDSGGEGEEDDGDRAYRSFLRKGSGVGASDAGKGSRGEGAAGQGLARGASVPPDGNPLQRSVHAALAQQRRLPSQGQADQQLPSQQHQQHQQQQQYQQYLQQLPRQQQQQHHQQQESSHPQQQQHHHQRQAHRQRSAGRARQAAFEGGDPDVSRSWAPGEDAASSTTFAASTAAAAAAQARRALIEQYKTQKVLSPRPTNVHMIAIAELPSGSGGAGGGASDSGGGSDAQAPQPSPRALASVKAHEAAESSSAGSVGAPGGGGLTGGGRGAGAAYAAAMAAMTATAGRPGGAGLFSVAPDDLDTSGSATAVGSMAAVSTEDWQPSRGRKLRMELLYEDDNYRMDLLVKHLLACRPSHRAVGGTQDQRPSLRARSALAPSSRTGPGGGAGRGRPVSAAAALYGGLRQARPRSQSVSHVQRLTSVYTQAGVSAGAGQAGAGGAAGGGGGTYGGRVGGGAAPPDDGNGGGRAFDAHGGGGRPDGAFGGGGYAGMGHQPRYSETDECGGWEKMGAGGPGWSGSLAGGAGGGAARRSQDHRPLSAPRTWRYT</sequence>
<evidence type="ECO:0000313" key="3">
    <source>
        <dbReference type="EMBL" id="GLC51593.1"/>
    </source>
</evidence>
<feature type="compositionally biased region" description="Basic and acidic residues" evidence="1">
    <location>
        <begin position="627"/>
        <end position="640"/>
    </location>
</feature>
<feature type="compositionally biased region" description="Polar residues" evidence="1">
    <location>
        <begin position="759"/>
        <end position="768"/>
    </location>
</feature>
<feature type="compositionally biased region" description="Low complexity" evidence="1">
    <location>
        <begin position="221"/>
        <end position="236"/>
    </location>
</feature>